<proteinExistence type="inferred from homology"/>
<evidence type="ECO:0000313" key="7">
    <source>
        <dbReference type="EMBL" id="KKS31673.1"/>
    </source>
</evidence>
<dbReference type="Pfam" id="PF03073">
    <property type="entry name" value="TspO_MBR"/>
    <property type="match status" value="1"/>
</dbReference>
<organism evidence="7 8">
    <name type="scientific">Candidatus Amesbacteria bacterium GW2011_GWA2_42_12</name>
    <dbReference type="NCBI Taxonomy" id="1618356"/>
    <lineage>
        <taxon>Bacteria</taxon>
        <taxon>Candidatus Amesiibacteriota</taxon>
    </lineage>
</organism>
<feature type="transmembrane region" description="Helical" evidence="6">
    <location>
        <begin position="107"/>
        <end position="128"/>
    </location>
</feature>
<keyword evidence="5 6" id="KW-0472">Membrane</keyword>
<dbReference type="STRING" id="1618356.UU93_C0015G0012"/>
<name>A0A0G1B2E0_9BACT</name>
<dbReference type="PANTHER" id="PTHR10057:SF0">
    <property type="entry name" value="TRANSLOCATOR PROTEIN"/>
    <property type="match status" value="1"/>
</dbReference>
<comment type="caution">
    <text evidence="7">The sequence shown here is derived from an EMBL/GenBank/DDBJ whole genome shotgun (WGS) entry which is preliminary data.</text>
</comment>
<dbReference type="FunFam" id="1.20.1260.100:FF:000001">
    <property type="entry name" value="translocator protein 2"/>
    <property type="match status" value="1"/>
</dbReference>
<keyword evidence="4 6" id="KW-1133">Transmembrane helix</keyword>
<sequence length="161" mass="18279">MKNLDKLFKLIVAVSVSEIVGIIGSVFTTSSIQTWYAALAKPALNPPAWVFGPVWTILYFLMGVAAFLVWEKGLNKKDVKIALIIFDVQLALNIFWSIIFFGLRSSGWAFVEIIFLWLAILATIILFARISRPAAWLLLPYIVWVSFAGYLNYSIWQLLNF</sequence>
<dbReference type="EMBL" id="LCCN01000015">
    <property type="protein sequence ID" value="KKS31673.1"/>
    <property type="molecule type" value="Genomic_DNA"/>
</dbReference>
<dbReference type="GO" id="GO:0016020">
    <property type="term" value="C:membrane"/>
    <property type="evidence" value="ECO:0007669"/>
    <property type="project" value="UniProtKB-SubCell"/>
</dbReference>
<dbReference type="CDD" id="cd15904">
    <property type="entry name" value="TSPO_MBR"/>
    <property type="match status" value="1"/>
</dbReference>
<dbReference type="Proteomes" id="UP000034160">
    <property type="component" value="Unassembled WGS sequence"/>
</dbReference>
<dbReference type="PIRSF" id="PIRSF005859">
    <property type="entry name" value="PBR"/>
    <property type="match status" value="1"/>
</dbReference>
<dbReference type="InterPro" id="IPR038330">
    <property type="entry name" value="TspO/MBR-related_sf"/>
</dbReference>
<comment type="subcellular location">
    <subcellularLocation>
        <location evidence="1">Membrane</location>
        <topology evidence="1">Multi-pass membrane protein</topology>
    </subcellularLocation>
</comment>
<evidence type="ECO:0000313" key="8">
    <source>
        <dbReference type="Proteomes" id="UP000034160"/>
    </source>
</evidence>
<feature type="transmembrane region" description="Helical" evidence="6">
    <location>
        <begin position="81"/>
        <end position="101"/>
    </location>
</feature>
<dbReference type="AlphaFoldDB" id="A0A0G1B2E0"/>
<comment type="similarity">
    <text evidence="2">Belongs to the TspO/BZRP family.</text>
</comment>
<evidence type="ECO:0000256" key="2">
    <source>
        <dbReference type="ARBA" id="ARBA00007524"/>
    </source>
</evidence>
<keyword evidence="3 6" id="KW-0812">Transmembrane</keyword>
<dbReference type="Gene3D" id="1.20.1260.100">
    <property type="entry name" value="TspO/MBR protein"/>
    <property type="match status" value="1"/>
</dbReference>
<dbReference type="GO" id="GO:0033013">
    <property type="term" value="P:tetrapyrrole metabolic process"/>
    <property type="evidence" value="ECO:0007669"/>
    <property type="project" value="UniProtKB-ARBA"/>
</dbReference>
<feature type="transmembrane region" description="Helical" evidence="6">
    <location>
        <begin position="7"/>
        <end position="28"/>
    </location>
</feature>
<evidence type="ECO:0000256" key="5">
    <source>
        <dbReference type="ARBA" id="ARBA00023136"/>
    </source>
</evidence>
<gene>
    <name evidence="7" type="ORF">UU93_C0015G0012</name>
</gene>
<evidence type="ECO:0000256" key="6">
    <source>
        <dbReference type="SAM" id="Phobius"/>
    </source>
</evidence>
<dbReference type="PANTHER" id="PTHR10057">
    <property type="entry name" value="PERIPHERAL-TYPE BENZODIAZEPINE RECEPTOR"/>
    <property type="match status" value="1"/>
</dbReference>
<feature type="transmembrane region" description="Helical" evidence="6">
    <location>
        <begin position="135"/>
        <end position="156"/>
    </location>
</feature>
<evidence type="ECO:0000256" key="1">
    <source>
        <dbReference type="ARBA" id="ARBA00004141"/>
    </source>
</evidence>
<evidence type="ECO:0000256" key="4">
    <source>
        <dbReference type="ARBA" id="ARBA00022989"/>
    </source>
</evidence>
<reference evidence="7 8" key="1">
    <citation type="journal article" date="2015" name="Nature">
        <title>rRNA introns, odd ribosomes, and small enigmatic genomes across a large radiation of phyla.</title>
        <authorList>
            <person name="Brown C.T."/>
            <person name="Hug L.A."/>
            <person name="Thomas B.C."/>
            <person name="Sharon I."/>
            <person name="Castelle C.J."/>
            <person name="Singh A."/>
            <person name="Wilkins M.J."/>
            <person name="Williams K.H."/>
            <person name="Banfield J.F."/>
        </authorList>
    </citation>
    <scope>NUCLEOTIDE SEQUENCE [LARGE SCALE GENOMIC DNA]</scope>
</reference>
<accession>A0A0G1B2E0</accession>
<feature type="transmembrane region" description="Helical" evidence="6">
    <location>
        <begin position="48"/>
        <end position="69"/>
    </location>
</feature>
<evidence type="ECO:0000256" key="3">
    <source>
        <dbReference type="ARBA" id="ARBA00022692"/>
    </source>
</evidence>
<protein>
    <submittedName>
        <fullName evidence="7">TspO and MBR like protein</fullName>
    </submittedName>
</protein>
<dbReference type="InterPro" id="IPR004307">
    <property type="entry name" value="TspO_MBR"/>
</dbReference>